<evidence type="ECO:0000313" key="4">
    <source>
        <dbReference type="Proteomes" id="UP000003544"/>
    </source>
</evidence>
<dbReference type="GO" id="GO:0004803">
    <property type="term" value="F:transposase activity"/>
    <property type="evidence" value="ECO:0007669"/>
    <property type="project" value="InterPro"/>
</dbReference>
<dbReference type="eggNOG" id="COG1943">
    <property type="taxonomic scope" value="Bacteria"/>
</dbReference>
<dbReference type="AlphaFoldDB" id="F5T2G5"/>
<organism evidence="3 4">
    <name type="scientific">Methylophaga aminisulfidivorans MP</name>
    <dbReference type="NCBI Taxonomy" id="1026882"/>
    <lineage>
        <taxon>Bacteria</taxon>
        <taxon>Pseudomonadati</taxon>
        <taxon>Pseudomonadota</taxon>
        <taxon>Gammaproteobacteria</taxon>
        <taxon>Thiotrichales</taxon>
        <taxon>Piscirickettsiaceae</taxon>
        <taxon>Methylophaga</taxon>
    </lineage>
</organism>
<dbReference type="InterPro" id="IPR002686">
    <property type="entry name" value="Transposase_17"/>
</dbReference>
<feature type="domain" description="Transposase IS200-like" evidence="2">
    <location>
        <begin position="9"/>
        <end position="124"/>
    </location>
</feature>
<sequence length="240" mass="28194">MARLPRLFIKGCPQHLIQRGNNRQAIFFSDEDYTVYLAKLKDFSEQYEVKVHAYVLMTNHVHLLVSTEHEGAISKMMQSIGRYYVLYINKNYQRTGTLWEGRYRSTIVDSDNYLLTVMRYIEMNPVRAGMVEHPAEYPWSSYQANGVGKVIELLTPHERYIKLGKSNVERLERYVGLFDDFISDNTLELIRTATNKAWVLGSDRFKREIETQVNRRIEPTNRGGDRKSEKFREQAKNQTL</sequence>
<comment type="caution">
    <text evidence="3">The sequence shown here is derived from an EMBL/GenBank/DDBJ whole genome shotgun (WGS) entry which is preliminary data.</text>
</comment>
<reference evidence="3 4" key="1">
    <citation type="journal article" date="2011" name="J. Bacteriol.">
        <title>Draft genome sequence of Methylophaga aminisulfidivorans MP T.</title>
        <authorList>
            <person name="Han G.H."/>
            <person name="Kim W."/>
            <person name="Chun J."/>
            <person name="Kim S.W."/>
        </authorList>
    </citation>
    <scope>NUCLEOTIDE SEQUENCE [LARGE SCALE GENOMIC DNA]</scope>
    <source>
        <strain evidence="4">MP(T)</strain>
    </source>
</reference>
<dbReference type="Gene3D" id="3.30.70.1290">
    <property type="entry name" value="Transposase IS200-like"/>
    <property type="match status" value="1"/>
</dbReference>
<dbReference type="STRING" id="1026882.MAMP_01198"/>
<protein>
    <submittedName>
        <fullName evidence="3">Transposase</fullName>
    </submittedName>
</protein>
<dbReference type="Pfam" id="PF01797">
    <property type="entry name" value="Y1_Tnp"/>
    <property type="match status" value="1"/>
</dbReference>
<dbReference type="NCBIfam" id="NF047646">
    <property type="entry name" value="REP_Tyr_transpos"/>
    <property type="match status" value="1"/>
</dbReference>
<name>F5T2G5_9GAMM</name>
<gene>
    <name evidence="3" type="ORF">MAMP_01198</name>
</gene>
<evidence type="ECO:0000259" key="2">
    <source>
        <dbReference type="SMART" id="SM01321"/>
    </source>
</evidence>
<dbReference type="OrthoDB" id="9814067at2"/>
<feature type="region of interest" description="Disordered" evidence="1">
    <location>
        <begin position="218"/>
        <end position="240"/>
    </location>
</feature>
<keyword evidence="4" id="KW-1185">Reference proteome</keyword>
<proteinExistence type="predicted"/>
<dbReference type="Proteomes" id="UP000003544">
    <property type="component" value="Unassembled WGS sequence"/>
</dbReference>
<dbReference type="SMART" id="SM01321">
    <property type="entry name" value="Y1_Tnp"/>
    <property type="match status" value="1"/>
</dbReference>
<accession>F5T2G5</accession>
<dbReference type="GO" id="GO:0003677">
    <property type="term" value="F:DNA binding"/>
    <property type="evidence" value="ECO:0007669"/>
    <property type="project" value="InterPro"/>
</dbReference>
<dbReference type="SUPFAM" id="SSF143422">
    <property type="entry name" value="Transposase IS200-like"/>
    <property type="match status" value="1"/>
</dbReference>
<dbReference type="GO" id="GO:0006313">
    <property type="term" value="P:DNA transposition"/>
    <property type="evidence" value="ECO:0007669"/>
    <property type="project" value="InterPro"/>
</dbReference>
<evidence type="ECO:0000256" key="1">
    <source>
        <dbReference type="SAM" id="MobiDB-lite"/>
    </source>
</evidence>
<dbReference type="PANTHER" id="PTHR34322">
    <property type="entry name" value="TRANSPOSASE, Y1_TNP DOMAIN-CONTAINING"/>
    <property type="match status" value="1"/>
</dbReference>
<dbReference type="EMBL" id="AFIG01000003">
    <property type="protein sequence ID" value="EGL53511.1"/>
    <property type="molecule type" value="Genomic_DNA"/>
</dbReference>
<dbReference type="RefSeq" id="WP_007146761.1">
    <property type="nucleotide sequence ID" value="NZ_AFIG01000003.1"/>
</dbReference>
<evidence type="ECO:0000313" key="3">
    <source>
        <dbReference type="EMBL" id="EGL53511.1"/>
    </source>
</evidence>
<dbReference type="InterPro" id="IPR036515">
    <property type="entry name" value="Transposase_17_sf"/>
</dbReference>
<dbReference type="PANTHER" id="PTHR34322:SF2">
    <property type="entry name" value="TRANSPOSASE IS200-LIKE DOMAIN-CONTAINING PROTEIN"/>
    <property type="match status" value="1"/>
</dbReference>